<dbReference type="EMBL" id="VBAI01000129">
    <property type="protein sequence ID" value="TMJ10128.1"/>
    <property type="molecule type" value="Genomic_DNA"/>
</dbReference>
<dbReference type="Proteomes" id="UP000315217">
    <property type="component" value="Unassembled WGS sequence"/>
</dbReference>
<feature type="non-terminal residue" evidence="1">
    <location>
        <position position="195"/>
    </location>
</feature>
<dbReference type="InterPro" id="IPR015421">
    <property type="entry name" value="PyrdxlP-dep_Trfase_major"/>
</dbReference>
<dbReference type="AlphaFoldDB" id="A0A537LQ30"/>
<dbReference type="GO" id="GO:0000271">
    <property type="term" value="P:polysaccharide biosynthetic process"/>
    <property type="evidence" value="ECO:0007669"/>
    <property type="project" value="TreeGrafter"/>
</dbReference>
<dbReference type="PANTHER" id="PTHR30244">
    <property type="entry name" value="TRANSAMINASE"/>
    <property type="match status" value="1"/>
</dbReference>
<evidence type="ECO:0000313" key="2">
    <source>
        <dbReference type="Proteomes" id="UP000315217"/>
    </source>
</evidence>
<organism evidence="1 2">
    <name type="scientific">Candidatus Segetimicrobium genomatis</name>
    <dbReference type="NCBI Taxonomy" id="2569760"/>
    <lineage>
        <taxon>Bacteria</taxon>
        <taxon>Bacillati</taxon>
        <taxon>Candidatus Sysuimicrobiota</taxon>
        <taxon>Candidatus Sysuimicrobiia</taxon>
        <taxon>Candidatus Sysuimicrobiales</taxon>
        <taxon>Candidatus Segetimicrobiaceae</taxon>
        <taxon>Candidatus Segetimicrobium</taxon>
    </lineage>
</organism>
<keyword evidence="1" id="KW-0808">Transferase</keyword>
<accession>A0A537LQ30</accession>
<dbReference type="Pfam" id="PF01041">
    <property type="entry name" value="DegT_DnrJ_EryC1"/>
    <property type="match status" value="1"/>
</dbReference>
<keyword evidence="1" id="KW-0032">Aminotransferase</keyword>
<dbReference type="InterPro" id="IPR000653">
    <property type="entry name" value="DegT/StrS_aminotransferase"/>
</dbReference>
<proteinExistence type="predicted"/>
<dbReference type="PANTHER" id="PTHR30244:SF34">
    <property type="entry name" value="DTDP-4-AMINO-4,6-DIDEOXYGALACTOSE TRANSAMINASE"/>
    <property type="match status" value="1"/>
</dbReference>
<dbReference type="SUPFAM" id="SSF53383">
    <property type="entry name" value="PLP-dependent transferases"/>
    <property type="match status" value="1"/>
</dbReference>
<dbReference type="GO" id="GO:0030170">
    <property type="term" value="F:pyridoxal phosphate binding"/>
    <property type="evidence" value="ECO:0007669"/>
    <property type="project" value="TreeGrafter"/>
</dbReference>
<comment type="caution">
    <text evidence="1">The sequence shown here is derived from an EMBL/GenBank/DDBJ whole genome shotgun (WGS) entry which is preliminary data.</text>
</comment>
<dbReference type="InterPro" id="IPR015424">
    <property type="entry name" value="PyrdxlP-dep_Trfase"/>
</dbReference>
<gene>
    <name evidence="1" type="ORF">E6G98_07980</name>
</gene>
<evidence type="ECO:0000313" key="1">
    <source>
        <dbReference type="EMBL" id="TMJ10128.1"/>
    </source>
</evidence>
<dbReference type="GO" id="GO:0008483">
    <property type="term" value="F:transaminase activity"/>
    <property type="evidence" value="ECO:0007669"/>
    <property type="project" value="UniProtKB-KW"/>
</dbReference>
<sequence length="195" mass="21915">MSKQYLLAEQTITKEDLDDLIAWLKTNPWLTQGPLVREFEQRWAEWLGVRHATFVNSGSSANLLMYYALLLSRLPRNNKIVVPAVSWATTIAPVIQLGYEPLMCDADWKTFGLDMDALEGLLKLHGPALVAIVHTLGVPNDMESLRRLQDRYEFVLLEDACAATGSRYDGRRVGTLGLASTFSFFYGHHLSTIEG</sequence>
<reference evidence="1 2" key="1">
    <citation type="journal article" date="2019" name="Nat. Microbiol.">
        <title>Mediterranean grassland soil C-N compound turnover is dependent on rainfall and depth, and is mediated by genomically divergent microorganisms.</title>
        <authorList>
            <person name="Diamond S."/>
            <person name="Andeer P.F."/>
            <person name="Li Z."/>
            <person name="Crits-Christoph A."/>
            <person name="Burstein D."/>
            <person name="Anantharaman K."/>
            <person name="Lane K.R."/>
            <person name="Thomas B.C."/>
            <person name="Pan C."/>
            <person name="Northen T.R."/>
            <person name="Banfield J.F."/>
        </authorList>
    </citation>
    <scope>NUCLEOTIDE SEQUENCE [LARGE SCALE GENOMIC DNA]</scope>
    <source>
        <strain evidence="1">NP_1</strain>
    </source>
</reference>
<dbReference type="Gene3D" id="3.40.640.10">
    <property type="entry name" value="Type I PLP-dependent aspartate aminotransferase-like (Major domain)"/>
    <property type="match status" value="1"/>
</dbReference>
<name>A0A537LQ30_9BACT</name>
<protein>
    <submittedName>
        <fullName evidence="1">DegT/DnrJ/EryC1/StrS aminotransferase family protein</fullName>
    </submittedName>
</protein>